<proteinExistence type="predicted"/>
<dbReference type="AlphaFoldDB" id="A0A8J3Y3S7"/>
<name>A0A8J3Y3S7_9ACTN</name>
<reference evidence="2" key="1">
    <citation type="submission" date="2021-01" db="EMBL/GenBank/DDBJ databases">
        <title>Whole genome shotgun sequence of Spirilliplanes yamanashiensis NBRC 15828.</title>
        <authorList>
            <person name="Komaki H."/>
            <person name="Tamura T."/>
        </authorList>
    </citation>
    <scope>NUCLEOTIDE SEQUENCE</scope>
    <source>
        <strain evidence="2">NBRC 15828</strain>
    </source>
</reference>
<evidence type="ECO:0000313" key="3">
    <source>
        <dbReference type="Proteomes" id="UP000652013"/>
    </source>
</evidence>
<protein>
    <submittedName>
        <fullName evidence="2">Membrane protein</fullName>
    </submittedName>
</protein>
<dbReference type="Proteomes" id="UP000652013">
    <property type="component" value="Unassembled WGS sequence"/>
</dbReference>
<dbReference type="InterPro" id="IPR012666">
    <property type="entry name" value="CbtA_put"/>
</dbReference>
<keyword evidence="3" id="KW-1185">Reference proteome</keyword>
<feature type="transmembrane region" description="Helical" evidence="1">
    <location>
        <begin position="97"/>
        <end position="116"/>
    </location>
</feature>
<organism evidence="2 3">
    <name type="scientific">Spirilliplanes yamanashiensis</name>
    <dbReference type="NCBI Taxonomy" id="42233"/>
    <lineage>
        <taxon>Bacteria</taxon>
        <taxon>Bacillati</taxon>
        <taxon>Actinomycetota</taxon>
        <taxon>Actinomycetes</taxon>
        <taxon>Micromonosporales</taxon>
        <taxon>Micromonosporaceae</taxon>
        <taxon>Spirilliplanes</taxon>
    </lineage>
</organism>
<feature type="transmembrane region" description="Helical" evidence="1">
    <location>
        <begin position="136"/>
        <end position="156"/>
    </location>
</feature>
<evidence type="ECO:0000313" key="2">
    <source>
        <dbReference type="EMBL" id="GIJ01171.1"/>
    </source>
</evidence>
<gene>
    <name evidence="2" type="ORF">Sya03_05230</name>
</gene>
<keyword evidence="1" id="KW-1133">Transmembrane helix</keyword>
<feature type="transmembrane region" description="Helical" evidence="1">
    <location>
        <begin position="168"/>
        <end position="187"/>
    </location>
</feature>
<dbReference type="Pfam" id="PF09490">
    <property type="entry name" value="CbtA"/>
    <property type="match status" value="1"/>
</dbReference>
<evidence type="ECO:0000256" key="1">
    <source>
        <dbReference type="SAM" id="Phobius"/>
    </source>
</evidence>
<keyword evidence="1" id="KW-0812">Transmembrane</keyword>
<dbReference type="EMBL" id="BOOY01000003">
    <property type="protein sequence ID" value="GIJ01171.1"/>
    <property type="molecule type" value="Genomic_DNA"/>
</dbReference>
<feature type="transmembrane region" description="Helical" evidence="1">
    <location>
        <begin position="59"/>
        <end position="85"/>
    </location>
</feature>
<keyword evidence="1" id="KW-0472">Membrane</keyword>
<feature type="transmembrane region" description="Helical" evidence="1">
    <location>
        <begin position="207"/>
        <end position="228"/>
    </location>
</feature>
<dbReference type="RefSeq" id="WP_203936504.1">
    <property type="nucleotide sequence ID" value="NZ_BAAAGJ010000005.1"/>
</dbReference>
<accession>A0A8J3Y3S7</accession>
<sequence>MTVRSLLVKGMLVGAVAGVVAFLVASVFGSGPVQAAIDFESATAGGHDHGDELVSRAVQSTVGLATATIVYGLAIGGFFGIAFAIAYGRIGRFSPRATAALVGLGGFVTTALVPFLKYPANPPATGDPATLDQRTVLHLLMIVIAVGAAIVAVSLGRSLRARLGDWNATLAAVGAYVLFVGAVLMLLPSVESVPDGFPALVMWEFRLSSLGTQLAVWATLGLAFGALVERAAAPATPRERVGAPS</sequence>
<comment type="caution">
    <text evidence="2">The sequence shown here is derived from an EMBL/GenBank/DDBJ whole genome shotgun (WGS) entry which is preliminary data.</text>
</comment>